<feature type="transmembrane region" description="Helical" evidence="6">
    <location>
        <begin position="344"/>
        <end position="364"/>
    </location>
</feature>
<dbReference type="InterPro" id="IPR011701">
    <property type="entry name" value="MFS"/>
</dbReference>
<comment type="subcellular location">
    <subcellularLocation>
        <location evidence="1">Membrane</location>
        <topology evidence="1">Multi-pass membrane protein</topology>
    </subcellularLocation>
</comment>
<feature type="transmembrane region" description="Helical" evidence="6">
    <location>
        <begin position="182"/>
        <end position="205"/>
    </location>
</feature>
<dbReference type="EMBL" id="AMKT01000043">
    <property type="protein sequence ID" value="OXG21314.1"/>
    <property type="molecule type" value="Genomic_DNA"/>
</dbReference>
<dbReference type="InterPro" id="IPR020846">
    <property type="entry name" value="MFS_dom"/>
</dbReference>
<accession>A0A854QBS6</accession>
<sequence>MPTNRINQKEDAFPSIPSNQPVLEDNEDEYRPLPHVWSGATLCEPWTLSGDKLKSVNSVEPLYPQAHEREPEENAEVQDNEGLTREAPASSSFVEPQENYIPYSSGKGPNMKSDLPGLYNDSAWPESAKDSGPGPAQNSKDEDQNEKPDDLNASTIPIFPSANTSLPPLTPSQSYLRSRPSFFRLAFLLITCATQLIVQAQLGMVMMPLHATAEWLGKDNNSGEMSWMAASYGLTVGMFLVMAGRLGDIYGPRLIWAVGCTFMIVCNIGSGFATSAIGFDIARAVAGIGSALALPNALAILGRTYPPGQTRNMVFSILGALAPAGFWIGGVIGGLFAQFAHIKWVWWFTAILIALFLGAGFYVLPPDSLCPSVSKPQFDTVGAILLSLTLGLFNFVWNQAPLVSWSAAYIPALLVVSLIFGGVFVWWERRVGKGALIPMEVLSKQSLLVYLSLWLGWMSYGTFLLYTTFFIYDIRGYTEPLTMAFQLTPLLPAGIIAALIVPFLIRHLPNHFIFLLSMFAFTVCNIIAATASTSTAEGQYWKSTFWSLVIGTFGPDMSFSTGQLIVSNSVSHEFQGIAAGVVSMITNYSIAIGLGLTGTLEYYIRGSEDTIDDRLRGYRASFWFATGLASIAGIVVALFVRMPKQTGGLKDVHAV</sequence>
<evidence type="ECO:0000256" key="5">
    <source>
        <dbReference type="SAM" id="MobiDB-lite"/>
    </source>
</evidence>
<evidence type="ECO:0000256" key="4">
    <source>
        <dbReference type="ARBA" id="ARBA00023136"/>
    </source>
</evidence>
<dbReference type="InterPro" id="IPR036259">
    <property type="entry name" value="MFS_trans_sf"/>
</dbReference>
<dbReference type="FunFam" id="1.20.1250.20:FF:000952">
    <property type="entry name" value="Multidrug efflux pump"/>
    <property type="match status" value="1"/>
</dbReference>
<feature type="transmembrane region" description="Helical" evidence="6">
    <location>
        <begin position="409"/>
        <end position="427"/>
    </location>
</feature>
<gene>
    <name evidence="8" type="ORF">C361_03529</name>
</gene>
<feature type="transmembrane region" description="Helical" evidence="6">
    <location>
        <begin position="313"/>
        <end position="338"/>
    </location>
</feature>
<name>A0A854QBS6_CRYNE</name>
<evidence type="ECO:0000313" key="8">
    <source>
        <dbReference type="EMBL" id="OXG21314.1"/>
    </source>
</evidence>
<proteinExistence type="predicted"/>
<protein>
    <submittedName>
        <fullName evidence="8">Multidrug efflux pump</fullName>
    </submittedName>
</protein>
<organism evidence="8 9">
    <name type="scientific">Cryptococcus neoformans Tu259-1</name>
    <dbReference type="NCBI Taxonomy" id="1230072"/>
    <lineage>
        <taxon>Eukaryota</taxon>
        <taxon>Fungi</taxon>
        <taxon>Dikarya</taxon>
        <taxon>Basidiomycota</taxon>
        <taxon>Agaricomycotina</taxon>
        <taxon>Tremellomycetes</taxon>
        <taxon>Tremellales</taxon>
        <taxon>Cryptococcaceae</taxon>
        <taxon>Cryptococcus</taxon>
        <taxon>Cryptococcus neoformans species complex</taxon>
    </lineage>
</organism>
<feature type="region of interest" description="Disordered" evidence="5">
    <location>
        <begin position="59"/>
        <end position="165"/>
    </location>
</feature>
<keyword evidence="4 6" id="KW-0472">Membrane</keyword>
<feature type="transmembrane region" description="Helical" evidence="6">
    <location>
        <begin position="578"/>
        <end position="600"/>
    </location>
</feature>
<feature type="transmembrane region" description="Helical" evidence="6">
    <location>
        <begin position="225"/>
        <end position="242"/>
    </location>
</feature>
<keyword evidence="2 6" id="KW-0812">Transmembrane</keyword>
<dbReference type="FunFam" id="1.20.1250.20:FF:000506">
    <property type="entry name" value="MFS transporter, putative"/>
    <property type="match status" value="1"/>
</dbReference>
<evidence type="ECO:0000259" key="7">
    <source>
        <dbReference type="PROSITE" id="PS50850"/>
    </source>
</evidence>
<feature type="transmembrane region" description="Helical" evidence="6">
    <location>
        <begin position="376"/>
        <end position="397"/>
    </location>
</feature>
<feature type="transmembrane region" description="Helical" evidence="6">
    <location>
        <begin position="447"/>
        <end position="472"/>
    </location>
</feature>
<comment type="caution">
    <text evidence="8">The sequence shown here is derived from an EMBL/GenBank/DDBJ whole genome shotgun (WGS) entry which is preliminary data.</text>
</comment>
<feature type="transmembrane region" description="Helical" evidence="6">
    <location>
        <begin position="484"/>
        <end position="505"/>
    </location>
</feature>
<dbReference type="PANTHER" id="PTHR42718">
    <property type="entry name" value="MAJOR FACILITATOR SUPERFAMILY MULTIDRUG TRANSPORTER MFSC"/>
    <property type="match status" value="1"/>
</dbReference>
<evidence type="ECO:0000256" key="6">
    <source>
        <dbReference type="SAM" id="Phobius"/>
    </source>
</evidence>
<dbReference type="Gene3D" id="1.20.1250.20">
    <property type="entry name" value="MFS general substrate transporter like domains"/>
    <property type="match status" value="2"/>
</dbReference>
<evidence type="ECO:0000256" key="1">
    <source>
        <dbReference type="ARBA" id="ARBA00004141"/>
    </source>
</evidence>
<dbReference type="OrthoDB" id="440755at2759"/>
<feature type="compositionally biased region" description="Basic and acidic residues" evidence="5">
    <location>
        <begin position="139"/>
        <end position="150"/>
    </location>
</feature>
<reference evidence="8 9" key="1">
    <citation type="submission" date="2017-06" db="EMBL/GenBank/DDBJ databases">
        <title>Global population genomics of the pathogenic fungus Cryptococcus neoformans var. grubii.</title>
        <authorList>
            <person name="Cuomo C."/>
            <person name="Litvintseva A."/>
            <person name="Chen Y."/>
            <person name="Young S."/>
            <person name="Zeng Q."/>
            <person name="Chapman S."/>
            <person name="Gujja S."/>
            <person name="Saif S."/>
            <person name="Birren B."/>
        </authorList>
    </citation>
    <scope>NUCLEOTIDE SEQUENCE [LARGE SCALE GENOMIC DNA]</scope>
    <source>
        <strain evidence="8 9">Tu259-1</strain>
    </source>
</reference>
<dbReference type="AlphaFoldDB" id="A0A854QBS6"/>
<evidence type="ECO:0000256" key="2">
    <source>
        <dbReference type="ARBA" id="ARBA00022692"/>
    </source>
</evidence>
<feature type="transmembrane region" description="Helical" evidence="6">
    <location>
        <begin position="620"/>
        <end position="640"/>
    </location>
</feature>
<feature type="domain" description="Major facilitator superfamily (MFS) profile" evidence="7">
    <location>
        <begin position="187"/>
        <end position="644"/>
    </location>
</feature>
<evidence type="ECO:0000313" key="9">
    <source>
        <dbReference type="Proteomes" id="UP000199727"/>
    </source>
</evidence>
<feature type="region of interest" description="Disordered" evidence="5">
    <location>
        <begin position="1"/>
        <end position="27"/>
    </location>
</feature>
<keyword evidence="3 6" id="KW-1133">Transmembrane helix</keyword>
<evidence type="ECO:0000256" key="3">
    <source>
        <dbReference type="ARBA" id="ARBA00022989"/>
    </source>
</evidence>
<dbReference type="GO" id="GO:0022857">
    <property type="term" value="F:transmembrane transporter activity"/>
    <property type="evidence" value="ECO:0007669"/>
    <property type="project" value="InterPro"/>
</dbReference>
<dbReference type="PROSITE" id="PS50850">
    <property type="entry name" value="MFS"/>
    <property type="match status" value="1"/>
</dbReference>
<dbReference type="GO" id="GO:0016020">
    <property type="term" value="C:membrane"/>
    <property type="evidence" value="ECO:0007669"/>
    <property type="project" value="UniProtKB-SubCell"/>
</dbReference>
<feature type="transmembrane region" description="Helical" evidence="6">
    <location>
        <begin position="254"/>
        <end position="275"/>
    </location>
</feature>
<dbReference type="PANTHER" id="PTHR42718:SF1">
    <property type="entry name" value="LOW AFFINITY AMMONIUM TRANSPORTER"/>
    <property type="match status" value="1"/>
</dbReference>
<dbReference type="Proteomes" id="UP000199727">
    <property type="component" value="Unassembled WGS sequence"/>
</dbReference>
<feature type="transmembrane region" description="Helical" evidence="6">
    <location>
        <begin position="512"/>
        <end position="533"/>
    </location>
</feature>
<dbReference type="Pfam" id="PF07690">
    <property type="entry name" value="MFS_1"/>
    <property type="match status" value="1"/>
</dbReference>
<dbReference type="SUPFAM" id="SSF103473">
    <property type="entry name" value="MFS general substrate transporter"/>
    <property type="match status" value="1"/>
</dbReference>
<feature type="transmembrane region" description="Helical" evidence="6">
    <location>
        <begin position="281"/>
        <end position="301"/>
    </location>
</feature>